<evidence type="ECO:0000313" key="3">
    <source>
        <dbReference type="EMBL" id="EGG08717.1"/>
    </source>
</evidence>
<proteinExistence type="predicted"/>
<gene>
    <name evidence="3" type="ORF">MELLADRAFT_61689</name>
</gene>
<evidence type="ECO:0000256" key="2">
    <source>
        <dbReference type="SAM" id="SignalP"/>
    </source>
</evidence>
<dbReference type="EMBL" id="GL883100">
    <property type="protein sequence ID" value="EGG08717.1"/>
    <property type="molecule type" value="Genomic_DNA"/>
</dbReference>
<dbReference type="Proteomes" id="UP000001072">
    <property type="component" value="Unassembled WGS sequence"/>
</dbReference>
<evidence type="ECO:0000256" key="1">
    <source>
        <dbReference type="SAM" id="MobiDB-lite"/>
    </source>
</evidence>
<evidence type="ECO:0000313" key="4">
    <source>
        <dbReference type="Proteomes" id="UP000001072"/>
    </source>
</evidence>
<organism evidence="4">
    <name type="scientific">Melampsora larici-populina (strain 98AG31 / pathotype 3-4-7)</name>
    <name type="common">Poplar leaf rust fungus</name>
    <dbReference type="NCBI Taxonomy" id="747676"/>
    <lineage>
        <taxon>Eukaryota</taxon>
        <taxon>Fungi</taxon>
        <taxon>Dikarya</taxon>
        <taxon>Basidiomycota</taxon>
        <taxon>Pucciniomycotina</taxon>
        <taxon>Pucciniomycetes</taxon>
        <taxon>Pucciniales</taxon>
        <taxon>Melampsoraceae</taxon>
        <taxon>Melampsora</taxon>
    </lineage>
</organism>
<feature type="signal peptide" evidence="2">
    <location>
        <begin position="1"/>
        <end position="21"/>
    </location>
</feature>
<protein>
    <recommendedName>
        <fullName evidence="5">Secreted protein</fullName>
    </recommendedName>
</protein>
<evidence type="ECO:0008006" key="5">
    <source>
        <dbReference type="Google" id="ProtNLM"/>
    </source>
</evidence>
<dbReference type="HOGENOM" id="CLU_416237_0_0_1"/>
<feature type="region of interest" description="Disordered" evidence="1">
    <location>
        <begin position="208"/>
        <end position="254"/>
    </location>
</feature>
<dbReference type="InParanoid" id="F4RFX2"/>
<dbReference type="AlphaFoldDB" id="F4RFX2"/>
<dbReference type="RefSeq" id="XP_007408303.1">
    <property type="nucleotide sequence ID" value="XM_007408241.1"/>
</dbReference>
<dbReference type="OrthoDB" id="10423763at2759"/>
<accession>F4RFX2</accession>
<name>F4RFX2_MELLP</name>
<dbReference type="VEuPathDB" id="FungiDB:MELLADRAFT_61689"/>
<keyword evidence="4" id="KW-1185">Reference proteome</keyword>
<keyword evidence="2" id="KW-0732">Signal</keyword>
<dbReference type="GeneID" id="18929770"/>
<sequence>MSQFEITILIWLFWLCNFSLCMEKFREHGLELSLGISSELESTNIKSPKPSSSSNWFKHMKIDCDQHDKVSCKKTKITTSDPKMQESAVNTYPKNVELQDLHSCWYYENSQDSHGWCNAANLNIGFDNRQKEKVIGSDTGKRYIVAPTQLKDKQSISSVVDESTISPNGNLNYMFRQSAKRPLSTKTPPAEKASKFLFGFDLNISEQENELEAKGSGDTEVVPDLGDQHSPETSKKSESHNHIPESSTSEHSKHRDVDELFHLQRQIHTSQSVHDIFSPQSPPMMNDRQVKIGIDIQRFKEHKPMIICSSAAIHFTWDLVSVIHHKYTYRQNPGDNMIEMGKKIWTFDILLPQVYFLLTLNPSLAMWNRIKGITGILCRAYHSWLLDDKQELNQEHLSRFLLWHTDVIYQICRNRSISKSIEEGGNETFRDLMVKRMSSLPRILKLVYKPVDNVNLLRYKNTNSFIYNHFSITWKSDFLRGYPDARLLSSGEESISKLWNTKSREIMQVGRTLSWPKYLLYKSPEKPVLLVHEDVGRDIENEKNVEVRDFLIKWKTNFESMLSSTMNQRFSRKLPVSDLECYCLGFDHIVSTYSERSHPSTGLCSSAEYNVKLFGNFLSHDFSVQQPGTGIRQDFWTRFPKKLTNDYARSLRRIGKRKY</sequence>
<feature type="chain" id="PRO_5003315075" description="Secreted protein" evidence="2">
    <location>
        <begin position="22"/>
        <end position="659"/>
    </location>
</feature>
<dbReference type="KEGG" id="mlr:MELLADRAFT_61689"/>
<feature type="compositionally biased region" description="Basic and acidic residues" evidence="1">
    <location>
        <begin position="226"/>
        <end position="254"/>
    </location>
</feature>
<reference evidence="4" key="1">
    <citation type="journal article" date="2011" name="Proc. Natl. Acad. Sci. U.S.A.">
        <title>Obligate biotrophy features unraveled by the genomic analysis of rust fungi.</title>
        <authorList>
            <person name="Duplessis S."/>
            <person name="Cuomo C.A."/>
            <person name="Lin Y.-C."/>
            <person name="Aerts A."/>
            <person name="Tisserant E."/>
            <person name="Veneault-Fourrey C."/>
            <person name="Joly D.L."/>
            <person name="Hacquard S."/>
            <person name="Amselem J."/>
            <person name="Cantarel B.L."/>
            <person name="Chiu R."/>
            <person name="Coutinho P.M."/>
            <person name="Feau N."/>
            <person name="Field M."/>
            <person name="Frey P."/>
            <person name="Gelhaye E."/>
            <person name="Goldberg J."/>
            <person name="Grabherr M.G."/>
            <person name="Kodira C.D."/>
            <person name="Kohler A."/>
            <person name="Kuees U."/>
            <person name="Lindquist E.A."/>
            <person name="Lucas S.M."/>
            <person name="Mago R."/>
            <person name="Mauceli E."/>
            <person name="Morin E."/>
            <person name="Murat C."/>
            <person name="Pangilinan J.L."/>
            <person name="Park R."/>
            <person name="Pearson M."/>
            <person name="Quesneville H."/>
            <person name="Rouhier N."/>
            <person name="Sakthikumar S."/>
            <person name="Salamov A.A."/>
            <person name="Schmutz J."/>
            <person name="Selles B."/>
            <person name="Shapiro H."/>
            <person name="Tanguay P."/>
            <person name="Tuskan G.A."/>
            <person name="Henrissat B."/>
            <person name="Van de Peer Y."/>
            <person name="Rouze P."/>
            <person name="Ellis J.G."/>
            <person name="Dodds P.N."/>
            <person name="Schein J.E."/>
            <person name="Zhong S."/>
            <person name="Hamelin R.C."/>
            <person name="Grigoriev I.V."/>
            <person name="Szabo L.J."/>
            <person name="Martin F."/>
        </authorList>
    </citation>
    <scope>NUCLEOTIDE SEQUENCE [LARGE SCALE GENOMIC DNA]</scope>
    <source>
        <strain evidence="4">98AG31 / pathotype 3-4-7</strain>
    </source>
</reference>